<dbReference type="InterPro" id="IPR004550">
    <property type="entry name" value="AsnASE_II"/>
</dbReference>
<feature type="active site" evidence="6">
    <location>
        <position position="14"/>
    </location>
</feature>
<protein>
    <recommendedName>
        <fullName evidence="2">asparaginase</fullName>
        <ecNumber evidence="2">3.5.1.1</ecNumber>
    </recommendedName>
</protein>
<dbReference type="Pfam" id="PF00710">
    <property type="entry name" value="Asparaginase"/>
    <property type="match status" value="1"/>
</dbReference>
<dbReference type="OrthoDB" id="9788068at2"/>
<comment type="similarity">
    <text evidence="1">Belongs to the asparaginase 1 family.</text>
</comment>
<keyword evidence="3" id="KW-0378">Hydrolase</keyword>
<dbReference type="InterPro" id="IPR006034">
    <property type="entry name" value="Asparaginase/glutaminase-like"/>
</dbReference>
<dbReference type="PANTHER" id="PTHR11707:SF28">
    <property type="entry name" value="60 KDA LYSOPHOSPHOLIPASE"/>
    <property type="match status" value="1"/>
</dbReference>
<dbReference type="Proteomes" id="UP000186292">
    <property type="component" value="Unassembled WGS sequence"/>
</dbReference>
<dbReference type="PIRSF" id="PIRSF500176">
    <property type="entry name" value="L_ASNase"/>
    <property type="match status" value="1"/>
</dbReference>
<feature type="domain" description="Asparaginase/glutaminase C-terminal" evidence="8">
    <location>
        <begin position="212"/>
        <end position="321"/>
    </location>
</feature>
<sequence>MNTLEIAVVATGGTIACEADSAGALVPRRTAGELIDAAGIAAPCRPVDVRALDSSSMTLADVDALVSTVHEQLADPAVGGVVVTHGTDSLAETAFALDLFHTDPAKPVVVTGAQRAADAADPDGPLNLRAAVDFIAGRTQSTNDRLPADGPGAGIGGDGVVIAFGGAVIPARGAVKTDTHALDAFRPTASGSDKTPARPAAISPVRLGDMNIPIVAGWAGAGGDIVDAVIAMAPDGIVVEGMGSGNVSEQMGRALHRALDAEIPVVVTTVVPHGKVEFAYGGAGGGATLGDRGAVPAGWLRAGQARTALAAALSAGIDPAALIGG</sequence>
<dbReference type="PRINTS" id="PR00139">
    <property type="entry name" value="ASNGLNASE"/>
</dbReference>
<accession>A0A1N7J0S3</accession>
<evidence type="ECO:0000256" key="2">
    <source>
        <dbReference type="ARBA" id="ARBA00012920"/>
    </source>
</evidence>
<evidence type="ECO:0000259" key="7">
    <source>
        <dbReference type="Pfam" id="PF00710"/>
    </source>
</evidence>
<dbReference type="EMBL" id="FTOF01000003">
    <property type="protein sequence ID" value="SIS42968.1"/>
    <property type="molecule type" value="Genomic_DNA"/>
</dbReference>
<evidence type="ECO:0000259" key="8">
    <source>
        <dbReference type="Pfam" id="PF17763"/>
    </source>
</evidence>
<reference evidence="10" key="1">
    <citation type="submission" date="2017-01" db="EMBL/GenBank/DDBJ databases">
        <authorList>
            <person name="Varghese N."/>
            <person name="Submissions S."/>
        </authorList>
    </citation>
    <scope>NUCLEOTIDE SEQUENCE [LARGE SCALE GENOMIC DNA]</scope>
    <source>
        <strain evidence="10">DSM 44531</strain>
    </source>
</reference>
<feature type="active site" description="O-isoaspartyl threonine intermediate" evidence="4">
    <location>
        <position position="14"/>
    </location>
</feature>
<dbReference type="InterPro" id="IPR020827">
    <property type="entry name" value="Asparaginase/glutaminase_AS1"/>
</dbReference>
<proteinExistence type="inferred from homology"/>
<dbReference type="Gene3D" id="3.40.50.40">
    <property type="match status" value="1"/>
</dbReference>
<dbReference type="SUPFAM" id="SSF53774">
    <property type="entry name" value="Glutaminase/Asparaginase"/>
    <property type="match status" value="1"/>
</dbReference>
<dbReference type="AlphaFoldDB" id="A0A1N7J0S3"/>
<dbReference type="EC" id="3.5.1.1" evidence="2"/>
<dbReference type="PANTHER" id="PTHR11707">
    <property type="entry name" value="L-ASPARAGINASE"/>
    <property type="match status" value="1"/>
</dbReference>
<dbReference type="STRING" id="1161099.SAMN05444817_10394"/>
<feature type="binding site" evidence="5">
    <location>
        <begin position="87"/>
        <end position="88"/>
    </location>
    <ligand>
        <name>substrate</name>
    </ligand>
</feature>
<evidence type="ECO:0000256" key="3">
    <source>
        <dbReference type="ARBA" id="ARBA00022801"/>
    </source>
</evidence>
<evidence type="ECO:0000256" key="1">
    <source>
        <dbReference type="ARBA" id="ARBA00010518"/>
    </source>
</evidence>
<evidence type="ECO:0000256" key="4">
    <source>
        <dbReference type="PIRSR" id="PIRSR001220-1"/>
    </source>
</evidence>
<dbReference type="RefSeq" id="WP_076598723.1">
    <property type="nucleotide sequence ID" value="NZ_FTOF01000003.1"/>
</dbReference>
<dbReference type="InterPro" id="IPR027474">
    <property type="entry name" value="L-asparaginase_N"/>
</dbReference>
<dbReference type="SFLD" id="SFLDS00057">
    <property type="entry name" value="Glutaminase/Asparaginase"/>
    <property type="match status" value="1"/>
</dbReference>
<dbReference type="CDD" id="cd08964">
    <property type="entry name" value="L-asparaginase_II"/>
    <property type="match status" value="1"/>
</dbReference>
<keyword evidence="10" id="KW-1185">Reference proteome</keyword>
<feature type="domain" description="L-asparaginase N-terminal" evidence="7">
    <location>
        <begin position="6"/>
        <end position="188"/>
    </location>
</feature>
<dbReference type="InterPro" id="IPR027473">
    <property type="entry name" value="L-asparaginase_C"/>
</dbReference>
<evidence type="ECO:0000256" key="5">
    <source>
        <dbReference type="PIRSR" id="PIRSR001220-2"/>
    </source>
</evidence>
<name>A0A1N7J0S3_9CORY</name>
<gene>
    <name evidence="9" type="ORF">SAMN05444817_10394</name>
</gene>
<dbReference type="PIRSF" id="PIRSF001220">
    <property type="entry name" value="L-ASNase_gatD"/>
    <property type="match status" value="1"/>
</dbReference>
<evidence type="ECO:0000313" key="9">
    <source>
        <dbReference type="EMBL" id="SIS42968.1"/>
    </source>
</evidence>
<organism evidence="9 10">
    <name type="scientific">Corynebacterium appendicis CIP 107643</name>
    <dbReference type="NCBI Taxonomy" id="1161099"/>
    <lineage>
        <taxon>Bacteria</taxon>
        <taxon>Bacillati</taxon>
        <taxon>Actinomycetota</taxon>
        <taxon>Actinomycetes</taxon>
        <taxon>Mycobacteriales</taxon>
        <taxon>Corynebacteriaceae</taxon>
        <taxon>Corynebacterium</taxon>
    </lineage>
</organism>
<dbReference type="PROSITE" id="PS51732">
    <property type="entry name" value="ASN_GLN_ASE_3"/>
    <property type="match status" value="1"/>
</dbReference>
<feature type="binding site" evidence="5">
    <location>
        <position position="54"/>
    </location>
    <ligand>
        <name>substrate</name>
    </ligand>
</feature>
<dbReference type="InterPro" id="IPR036152">
    <property type="entry name" value="Asp/glu_Ase-like_sf"/>
</dbReference>
<dbReference type="Pfam" id="PF17763">
    <property type="entry name" value="Asparaginase_C"/>
    <property type="match status" value="1"/>
</dbReference>
<evidence type="ECO:0000256" key="6">
    <source>
        <dbReference type="PROSITE-ProRule" id="PRU10099"/>
    </source>
</evidence>
<dbReference type="GO" id="GO:0004067">
    <property type="term" value="F:asparaginase activity"/>
    <property type="evidence" value="ECO:0007669"/>
    <property type="project" value="UniProtKB-UniRule"/>
</dbReference>
<dbReference type="InterPro" id="IPR037152">
    <property type="entry name" value="L-asparaginase_N_sf"/>
</dbReference>
<dbReference type="GO" id="GO:0006528">
    <property type="term" value="P:asparagine metabolic process"/>
    <property type="evidence" value="ECO:0007669"/>
    <property type="project" value="InterPro"/>
</dbReference>
<dbReference type="PROSITE" id="PS00144">
    <property type="entry name" value="ASN_GLN_ASE_1"/>
    <property type="match status" value="1"/>
</dbReference>
<dbReference type="InterPro" id="IPR040919">
    <property type="entry name" value="Asparaginase_C"/>
</dbReference>
<dbReference type="Gene3D" id="3.40.50.1170">
    <property type="entry name" value="L-asparaginase, N-terminal domain"/>
    <property type="match status" value="1"/>
</dbReference>
<dbReference type="SMART" id="SM00870">
    <property type="entry name" value="Asparaginase"/>
    <property type="match status" value="1"/>
</dbReference>
<evidence type="ECO:0000313" key="10">
    <source>
        <dbReference type="Proteomes" id="UP000186292"/>
    </source>
</evidence>